<reference evidence="3 4" key="1">
    <citation type="submission" date="2024-04" db="EMBL/GenBank/DDBJ databases">
        <title>Novel species of the genus Ideonella isolated from streams.</title>
        <authorList>
            <person name="Lu H."/>
        </authorList>
    </citation>
    <scope>NUCLEOTIDE SEQUENCE [LARGE SCALE GENOMIC DNA]</scope>
    <source>
        <strain evidence="3 4">DXS22W</strain>
    </source>
</reference>
<dbReference type="Pfam" id="PF07589">
    <property type="entry name" value="PEP-CTERM"/>
    <property type="match status" value="1"/>
</dbReference>
<feature type="domain" description="CHRD" evidence="2">
    <location>
        <begin position="25"/>
        <end position="181"/>
    </location>
</feature>
<evidence type="ECO:0000313" key="3">
    <source>
        <dbReference type="EMBL" id="MEK8049447.1"/>
    </source>
</evidence>
<organism evidence="3 4">
    <name type="scientific">Pseudaquabacterium inlustre</name>
    <dbReference type="NCBI Taxonomy" id="2984192"/>
    <lineage>
        <taxon>Bacteria</taxon>
        <taxon>Pseudomonadati</taxon>
        <taxon>Pseudomonadota</taxon>
        <taxon>Betaproteobacteria</taxon>
        <taxon>Burkholderiales</taxon>
        <taxon>Sphaerotilaceae</taxon>
        <taxon>Pseudaquabacterium</taxon>
    </lineage>
</organism>
<sequence length="209" mass="21472">MRFIPTLAALAAASAMLAPATAHQQIWAAAMLGSSETPSVSTTGQGQATVTIDFDLMTMRVQFSFADLIGTATAAHIHCCTATPGTGNIGVATITPSFPGFFFTGGTGPRSGSYDQVFDMALASSYNAAFITAKDTTPGDASDNVTLAFNALVAGLDSGKAYLNLHTSSFPGGEIRALLAPVPEPGTWALMAGGLALLGWGAPRRRRRG</sequence>
<dbReference type="SMART" id="SM00754">
    <property type="entry name" value="CHRD"/>
    <property type="match status" value="1"/>
</dbReference>
<dbReference type="NCBIfam" id="TIGR02595">
    <property type="entry name" value="PEP_CTERM"/>
    <property type="match status" value="1"/>
</dbReference>
<name>A0ABU9CG43_9BURK</name>
<evidence type="ECO:0000313" key="4">
    <source>
        <dbReference type="Proteomes" id="UP001365405"/>
    </source>
</evidence>
<gene>
    <name evidence="3" type="ORF">AACH10_04275</name>
</gene>
<evidence type="ECO:0000256" key="1">
    <source>
        <dbReference type="SAM" id="SignalP"/>
    </source>
</evidence>
<keyword evidence="4" id="KW-1185">Reference proteome</keyword>
<feature type="chain" id="PRO_5047378070" evidence="1">
    <location>
        <begin position="25"/>
        <end position="209"/>
    </location>
</feature>
<proteinExistence type="predicted"/>
<comment type="caution">
    <text evidence="3">The sequence shown here is derived from an EMBL/GenBank/DDBJ whole genome shotgun (WGS) entry which is preliminary data.</text>
</comment>
<feature type="signal peptide" evidence="1">
    <location>
        <begin position="1"/>
        <end position="24"/>
    </location>
</feature>
<dbReference type="InterPro" id="IPR010895">
    <property type="entry name" value="CHRD"/>
</dbReference>
<accession>A0ABU9CG43</accession>
<dbReference type="EMBL" id="JBBUTH010000001">
    <property type="protein sequence ID" value="MEK8049447.1"/>
    <property type="molecule type" value="Genomic_DNA"/>
</dbReference>
<dbReference type="Pfam" id="PF07452">
    <property type="entry name" value="CHRD"/>
    <property type="match status" value="1"/>
</dbReference>
<dbReference type="Proteomes" id="UP001365405">
    <property type="component" value="Unassembled WGS sequence"/>
</dbReference>
<evidence type="ECO:0000259" key="2">
    <source>
        <dbReference type="SMART" id="SM00754"/>
    </source>
</evidence>
<keyword evidence="1" id="KW-0732">Signal</keyword>
<protein>
    <submittedName>
        <fullName evidence="3">CHRD domain-containing protein</fullName>
    </submittedName>
</protein>
<dbReference type="InterPro" id="IPR013424">
    <property type="entry name" value="Ice-binding_C"/>
</dbReference>
<dbReference type="RefSeq" id="WP_341409112.1">
    <property type="nucleotide sequence ID" value="NZ_JBBUTH010000001.1"/>
</dbReference>